<feature type="region of interest" description="Disordered" evidence="2">
    <location>
        <begin position="1"/>
        <end position="162"/>
    </location>
</feature>
<evidence type="ECO:0000313" key="5">
    <source>
        <dbReference type="EMBL" id="MCZ9290371.1"/>
    </source>
</evidence>
<dbReference type="RefSeq" id="WP_269944836.1">
    <property type="nucleotide sequence ID" value="NZ_JAKMUT010000009.1"/>
</dbReference>
<feature type="domain" description="Cell envelope-related transcriptional attenuator" evidence="4">
    <location>
        <begin position="245"/>
        <end position="389"/>
    </location>
</feature>
<evidence type="ECO:0000313" key="6">
    <source>
        <dbReference type="Proteomes" id="UP001146469"/>
    </source>
</evidence>
<evidence type="ECO:0000259" key="4">
    <source>
        <dbReference type="Pfam" id="PF03816"/>
    </source>
</evidence>
<keyword evidence="6" id="KW-1185">Reference proteome</keyword>
<dbReference type="Gene3D" id="3.40.630.190">
    <property type="entry name" value="LCP protein"/>
    <property type="match status" value="1"/>
</dbReference>
<dbReference type="InterPro" id="IPR004474">
    <property type="entry name" value="LytR_CpsA_psr"/>
</dbReference>
<protein>
    <submittedName>
        <fullName evidence="5">LCP family protein</fullName>
    </submittedName>
</protein>
<gene>
    <name evidence="5" type="ORF">L8V00_09190</name>
</gene>
<keyword evidence="3" id="KW-0812">Transmembrane</keyword>
<feature type="compositionally biased region" description="Basic residues" evidence="2">
    <location>
        <begin position="148"/>
        <end position="162"/>
    </location>
</feature>
<proteinExistence type="inferred from homology"/>
<feature type="compositionally biased region" description="Low complexity" evidence="2">
    <location>
        <begin position="100"/>
        <end position="133"/>
    </location>
</feature>
<comment type="similarity">
    <text evidence="1">Belongs to the LytR/CpsA/Psr (LCP) family.</text>
</comment>
<dbReference type="PANTHER" id="PTHR33392">
    <property type="entry name" value="POLYISOPRENYL-TEICHOIC ACID--PEPTIDOGLYCAN TEICHOIC ACID TRANSFERASE TAGU"/>
    <property type="match status" value="1"/>
</dbReference>
<feature type="transmembrane region" description="Helical" evidence="3">
    <location>
        <begin position="168"/>
        <end position="190"/>
    </location>
</feature>
<feature type="compositionally biased region" description="Polar residues" evidence="2">
    <location>
        <begin position="51"/>
        <end position="62"/>
    </location>
</feature>
<dbReference type="NCBIfam" id="TIGR00350">
    <property type="entry name" value="lytR_cpsA_psr"/>
    <property type="match status" value="1"/>
</dbReference>
<keyword evidence="3" id="KW-0472">Membrane</keyword>
<feature type="compositionally biased region" description="Basic and acidic residues" evidence="2">
    <location>
        <begin position="27"/>
        <end position="41"/>
    </location>
</feature>
<evidence type="ECO:0000256" key="3">
    <source>
        <dbReference type="SAM" id="Phobius"/>
    </source>
</evidence>
<sequence length="467" mass="50693">MNSRDNFGPRRPANNSGGADGAGGMEIARDRHGKPILDRYGRPVRKGVIPPSSNEPNGPTESTGRKEPQRREIPNQPEGPRYRRAEPLPPRDATLDANRGYQPQPGQYQSQYPGQQPQQGQPFGEPQFGGYPDRSGRGRDGRGEPPRPTRRPRGRAAQRPRKRKRFGFFKALGLLLAIVLAFSIGAAVWIDTKLQRIDALQDYDGRLGNTSGTNWLLVGSDSRAGLSQEDADRLMAGELDESVGRTDTIMVVHIPRFGGDATMLSLPRDSWVDIPGYGQNKLNQAFSLGGPALLQQTVEQATGIHLDHYAEIGFGGFANVVDAVGGVEMCLDEPLDDPMAGINLQAGCQELDGPTALGYVRSRYASAQGDLDRVERQRKFLAALSNKIKSPGTLLNPFKNLKVADALSANMKVNEGDHVWNLASLGLAMAGGAKQETVPIAGYENTYAGNVALWDEAGAEEMFAELR</sequence>
<evidence type="ECO:0000256" key="2">
    <source>
        <dbReference type="SAM" id="MobiDB-lite"/>
    </source>
</evidence>
<evidence type="ECO:0000256" key="1">
    <source>
        <dbReference type="ARBA" id="ARBA00006068"/>
    </source>
</evidence>
<dbReference type="Proteomes" id="UP001146469">
    <property type="component" value="Unassembled WGS sequence"/>
</dbReference>
<feature type="compositionally biased region" description="Basic and acidic residues" evidence="2">
    <location>
        <begin position="63"/>
        <end position="73"/>
    </location>
</feature>
<comment type="caution">
    <text evidence="5">The sequence shown here is derived from an EMBL/GenBank/DDBJ whole genome shotgun (WGS) entry which is preliminary data.</text>
</comment>
<keyword evidence="3" id="KW-1133">Transmembrane helix</keyword>
<dbReference type="PANTHER" id="PTHR33392:SF6">
    <property type="entry name" value="POLYISOPRENYL-TEICHOIC ACID--PEPTIDOGLYCAN TEICHOIC ACID TRANSFERASE TAGU"/>
    <property type="match status" value="1"/>
</dbReference>
<reference evidence="5" key="1">
    <citation type="submission" date="2022-02" db="EMBL/GenBank/DDBJ databases">
        <title>Corynebacterium sp. from urogenital microbiome.</title>
        <authorList>
            <person name="Cappelli E.A."/>
            <person name="Ribeiro T.G."/>
            <person name="Peixe L."/>
        </authorList>
    </citation>
    <scope>NUCLEOTIDE SEQUENCE</scope>
    <source>
        <strain evidence="5">C8Ua_174</strain>
    </source>
</reference>
<dbReference type="Pfam" id="PF03816">
    <property type="entry name" value="LytR_cpsA_psr"/>
    <property type="match status" value="1"/>
</dbReference>
<dbReference type="AlphaFoldDB" id="A0A9X3LMP8"/>
<organism evidence="5 6">
    <name type="scientific">Corynebacterium evansiae</name>
    <dbReference type="NCBI Taxonomy" id="2913499"/>
    <lineage>
        <taxon>Bacteria</taxon>
        <taxon>Bacillati</taxon>
        <taxon>Actinomycetota</taxon>
        <taxon>Actinomycetes</taxon>
        <taxon>Mycobacteriales</taxon>
        <taxon>Corynebacteriaceae</taxon>
        <taxon>Corynebacterium</taxon>
    </lineage>
</organism>
<name>A0A9X3LMP8_9CORY</name>
<dbReference type="EMBL" id="JAKMUT010000009">
    <property type="protein sequence ID" value="MCZ9290371.1"/>
    <property type="molecule type" value="Genomic_DNA"/>
</dbReference>
<dbReference type="InterPro" id="IPR050922">
    <property type="entry name" value="LytR/CpsA/Psr_CW_biosynth"/>
</dbReference>
<feature type="compositionally biased region" description="Basic and acidic residues" evidence="2">
    <location>
        <begin position="134"/>
        <end position="147"/>
    </location>
</feature>
<accession>A0A9X3LMP8</accession>